<organism evidence="2 3">
    <name type="scientific">Tigriopus californicus</name>
    <name type="common">Marine copepod</name>
    <dbReference type="NCBI Taxonomy" id="6832"/>
    <lineage>
        <taxon>Eukaryota</taxon>
        <taxon>Metazoa</taxon>
        <taxon>Ecdysozoa</taxon>
        <taxon>Arthropoda</taxon>
        <taxon>Crustacea</taxon>
        <taxon>Multicrustacea</taxon>
        <taxon>Hexanauplia</taxon>
        <taxon>Copepoda</taxon>
        <taxon>Harpacticoida</taxon>
        <taxon>Harpacticidae</taxon>
        <taxon>Tigriopus</taxon>
    </lineage>
</organism>
<dbReference type="PANTHER" id="PTHR15673">
    <property type="entry name" value="IQ CALMODULIN-BINDING MOTIF CONTAINING PROTEIN 1"/>
    <property type="match status" value="1"/>
</dbReference>
<dbReference type="GO" id="GO:0005516">
    <property type="term" value="F:calmodulin binding"/>
    <property type="evidence" value="ECO:0007669"/>
    <property type="project" value="InterPro"/>
</dbReference>
<feature type="compositionally biased region" description="Polar residues" evidence="1">
    <location>
        <begin position="112"/>
        <end position="121"/>
    </location>
</feature>
<name>A0A553NB46_TIGCA</name>
<gene>
    <name evidence="2" type="ORF">TCAL_02057</name>
</gene>
<dbReference type="EMBL" id="VCGU01000458">
    <property type="protein sequence ID" value="TRY62666.1"/>
    <property type="molecule type" value="Genomic_DNA"/>
</dbReference>
<evidence type="ECO:0000313" key="3">
    <source>
        <dbReference type="Proteomes" id="UP000318571"/>
    </source>
</evidence>
<comment type="caution">
    <text evidence="2">The sequence shown here is derived from an EMBL/GenBank/DDBJ whole genome shotgun (WGS) entry which is preliminary data.</text>
</comment>
<dbReference type="InterPro" id="IPR028765">
    <property type="entry name" value="IQCB1"/>
</dbReference>
<evidence type="ECO:0000256" key="1">
    <source>
        <dbReference type="SAM" id="MobiDB-lite"/>
    </source>
</evidence>
<dbReference type="Proteomes" id="UP000318571">
    <property type="component" value="Chromosome 10"/>
</dbReference>
<dbReference type="PROSITE" id="PS50096">
    <property type="entry name" value="IQ"/>
    <property type="match status" value="1"/>
</dbReference>
<dbReference type="GO" id="GO:0005929">
    <property type="term" value="C:cilium"/>
    <property type="evidence" value="ECO:0007669"/>
    <property type="project" value="TreeGrafter"/>
</dbReference>
<proteinExistence type="predicted"/>
<dbReference type="Gene3D" id="1.20.5.190">
    <property type="match status" value="1"/>
</dbReference>
<protein>
    <submittedName>
        <fullName evidence="2">Uncharacterized protein</fullName>
    </submittedName>
</protein>
<dbReference type="OMA" id="GMYEEIV"/>
<feature type="region of interest" description="Disordered" evidence="1">
    <location>
        <begin position="99"/>
        <end position="121"/>
    </location>
</feature>
<dbReference type="GO" id="GO:0060271">
    <property type="term" value="P:cilium assembly"/>
    <property type="evidence" value="ECO:0007669"/>
    <property type="project" value="InterPro"/>
</dbReference>
<accession>A0A553NB46</accession>
<dbReference type="STRING" id="6832.A0A553NB46"/>
<evidence type="ECO:0000313" key="2">
    <source>
        <dbReference type="EMBL" id="TRY62666.1"/>
    </source>
</evidence>
<keyword evidence="3" id="KW-1185">Reference proteome</keyword>
<dbReference type="PANTHER" id="PTHR15673:SF2">
    <property type="entry name" value="IQ CALMODULIN-BINDING MOTIF-CONTAINING PROTEIN 1"/>
    <property type="match status" value="1"/>
</dbReference>
<reference evidence="2 3" key="1">
    <citation type="journal article" date="2018" name="Nat. Ecol. Evol.">
        <title>Genomic signatures of mitonuclear coevolution across populations of Tigriopus californicus.</title>
        <authorList>
            <person name="Barreto F.S."/>
            <person name="Watson E.T."/>
            <person name="Lima T.G."/>
            <person name="Willett C.S."/>
            <person name="Edmands S."/>
            <person name="Li W."/>
            <person name="Burton R.S."/>
        </authorList>
    </citation>
    <scope>NUCLEOTIDE SEQUENCE [LARGE SCALE GENOMIC DNA]</scope>
    <source>
        <strain evidence="2 3">San Diego</strain>
    </source>
</reference>
<dbReference type="AlphaFoldDB" id="A0A553NB46"/>
<sequence>MVQVLQEEGQSLQNRDNQRAAATKIQTWWRGIFQHKRWLSIRKGFTNLQNLYRKRLLTKERFMRERLQNSELQFQGMYEEIVQNRMKAERQFQDLLEAKQEPRQFQKKPTRYPQQDLTTSRQDDFQWTTRQEMAAIKIQIAIRKWLRKQRKRPIWLQSLMIPSTLTEDRIRRYQDEIELWQQNHQVPPMDPTELQELHHRAQLEFMSFNRRALESKRAEHMIMSKMAQSKTILSILETAPALDDYKPDNRTDFMSLPLPIAVKARLEHKAAMARLTMPRWQRILHDSDNGQVSK</sequence>